<dbReference type="InterPro" id="IPR052018">
    <property type="entry name" value="PHP_domain"/>
</dbReference>
<dbReference type="Gene3D" id="1.10.150.650">
    <property type="match status" value="1"/>
</dbReference>
<dbReference type="SMART" id="SM00481">
    <property type="entry name" value="POLIIIAc"/>
    <property type="match status" value="1"/>
</dbReference>
<accession>A0A0F7JTI8</accession>
<dbReference type="Pfam" id="PF02811">
    <property type="entry name" value="PHP"/>
    <property type="match status" value="1"/>
</dbReference>
<dbReference type="GO" id="GO:0004534">
    <property type="term" value="F:5'-3' RNA exonuclease activity"/>
    <property type="evidence" value="ECO:0007669"/>
    <property type="project" value="TreeGrafter"/>
</dbReference>
<dbReference type="AlphaFoldDB" id="A0A0F7JTI8"/>
<dbReference type="InterPro" id="IPR016195">
    <property type="entry name" value="Pol/histidinol_Pase-like"/>
</dbReference>
<dbReference type="EMBL" id="CP011412">
    <property type="protein sequence ID" value="AKH19821.1"/>
    <property type="molecule type" value="Genomic_DNA"/>
</dbReference>
<dbReference type="GO" id="GO:0035312">
    <property type="term" value="F:5'-3' DNA exonuclease activity"/>
    <property type="evidence" value="ECO:0007669"/>
    <property type="project" value="TreeGrafter"/>
</dbReference>
<feature type="domain" description="Polymerase/histidinol phosphatase N-terminal" evidence="1">
    <location>
        <begin position="5"/>
        <end position="70"/>
    </location>
</feature>
<dbReference type="PATRIC" id="fig|1543721.4.peg.1044"/>
<dbReference type="PANTHER" id="PTHR42924">
    <property type="entry name" value="EXONUCLEASE"/>
    <property type="match status" value="1"/>
</dbReference>
<proteinExistence type="predicted"/>
<gene>
    <name evidence="2" type="ORF">AAY24_05010</name>
</gene>
<dbReference type="SUPFAM" id="SSF89550">
    <property type="entry name" value="PHP domain-like"/>
    <property type="match status" value="1"/>
</dbReference>
<evidence type="ECO:0000259" key="1">
    <source>
        <dbReference type="SMART" id="SM00481"/>
    </source>
</evidence>
<dbReference type="OrthoDB" id="9804333at2"/>
<organism evidence="2 3">
    <name type="scientific">Sedimenticola thiotaurini</name>
    <dbReference type="NCBI Taxonomy" id="1543721"/>
    <lineage>
        <taxon>Bacteria</taxon>
        <taxon>Pseudomonadati</taxon>
        <taxon>Pseudomonadota</taxon>
        <taxon>Gammaproteobacteria</taxon>
        <taxon>Chromatiales</taxon>
        <taxon>Sedimenticolaceae</taxon>
        <taxon>Sedimenticola</taxon>
    </lineage>
</organism>
<protein>
    <submittedName>
        <fullName evidence="2">Phosphoesterase</fullName>
    </submittedName>
</protein>
<reference evidence="2 3" key="1">
    <citation type="journal article" date="2015" name="Genome Announc.">
        <title>Complete Genome Sequence of Sedimenticola thiotaurini Strain SIP-G1, a Polyphosphate- and Polyhydroxyalkanoate-Accumulating Sulfur-Oxidizing Gammaproteobacterium Isolated from Salt Marsh Sediments.</title>
        <authorList>
            <person name="Flood B.E."/>
            <person name="Jones D.S."/>
            <person name="Bailey J.V."/>
        </authorList>
    </citation>
    <scope>NUCLEOTIDE SEQUENCE [LARGE SCALE GENOMIC DNA]</scope>
    <source>
        <strain evidence="2 3">SIP-G1</strain>
    </source>
</reference>
<dbReference type="CDD" id="cd07438">
    <property type="entry name" value="PHP_HisPPase_AMP"/>
    <property type="match status" value="1"/>
</dbReference>
<evidence type="ECO:0000313" key="3">
    <source>
        <dbReference type="Proteomes" id="UP000034410"/>
    </source>
</evidence>
<dbReference type="PANTHER" id="PTHR42924:SF3">
    <property type="entry name" value="POLYMERASE_HISTIDINOL PHOSPHATASE N-TERMINAL DOMAIN-CONTAINING PROTEIN"/>
    <property type="match status" value="1"/>
</dbReference>
<dbReference type="InterPro" id="IPR004013">
    <property type="entry name" value="PHP_dom"/>
</dbReference>
<evidence type="ECO:0000313" key="2">
    <source>
        <dbReference type="EMBL" id="AKH19821.1"/>
    </source>
</evidence>
<keyword evidence="3" id="KW-1185">Reference proteome</keyword>
<dbReference type="InterPro" id="IPR003141">
    <property type="entry name" value="Pol/His_phosphatase_N"/>
</dbReference>
<sequence>MNACYDLHCHSTASDGTLTPVQLVARAAEAGVDVLALTDHDTTEGLPEAIAAARSAGLCLVTGVEISVTWAGQVVHIVGLGFDPGNPALQAGLAGLRRFRDWRAEEIGRRLAKSGIPGAYEGARGYSNGHLISRTHFARFLVEQGYSADMRKVFKQFLTRGKPGHVAGEWAELDQAVGWIKDAGGQAVIAHPARYGMTRTRLRRLIGEFQEAGGTALEVVSGSHSRDEVFTMARHSRDFSLCASVGSDYHGPETPWAQLGRLMPLPDNAVPIWHDWSISKTQALA</sequence>
<dbReference type="KEGG" id="seds:AAY24_05010"/>
<name>A0A0F7JTI8_9GAMM</name>
<dbReference type="RefSeq" id="WP_046858757.1">
    <property type="nucleotide sequence ID" value="NZ_CP011412.1"/>
</dbReference>
<dbReference type="Gene3D" id="3.20.20.140">
    <property type="entry name" value="Metal-dependent hydrolases"/>
    <property type="match status" value="1"/>
</dbReference>
<dbReference type="Proteomes" id="UP000034410">
    <property type="component" value="Chromosome"/>
</dbReference>